<proteinExistence type="predicted"/>
<protein>
    <submittedName>
        <fullName evidence="4">DUF4142 domain-containing protein</fullName>
    </submittedName>
</protein>
<evidence type="ECO:0000313" key="4">
    <source>
        <dbReference type="EMBL" id="NVK77592.1"/>
    </source>
</evidence>
<feature type="chain" id="PRO_5030738206" evidence="2">
    <location>
        <begin position="27"/>
        <end position="228"/>
    </location>
</feature>
<gene>
    <name evidence="4" type="ORF">HG542_07925</name>
</gene>
<dbReference type="AlphaFoldDB" id="A0A7Y7B292"/>
<feature type="domain" description="DUF4142" evidence="3">
    <location>
        <begin position="31"/>
        <end position="163"/>
    </location>
</feature>
<reference evidence="4 5" key="1">
    <citation type="submission" date="2020-04" db="EMBL/GenBank/DDBJ databases">
        <title>Draft Genome Sequence of Streptomyces morookaense DSM 40503, an 8-azaguanine-producing strain.</title>
        <authorList>
            <person name="Qi J."/>
            <person name="Gao J.-M."/>
        </authorList>
    </citation>
    <scope>NUCLEOTIDE SEQUENCE [LARGE SCALE GENOMIC DNA]</scope>
    <source>
        <strain evidence="4 5">DSM 40503</strain>
    </source>
</reference>
<feature type="compositionally biased region" description="Basic residues" evidence="1">
    <location>
        <begin position="187"/>
        <end position="198"/>
    </location>
</feature>
<evidence type="ECO:0000313" key="5">
    <source>
        <dbReference type="Proteomes" id="UP000587462"/>
    </source>
</evidence>
<feature type="region of interest" description="Disordered" evidence="1">
    <location>
        <begin position="167"/>
        <end position="228"/>
    </location>
</feature>
<comment type="caution">
    <text evidence="4">The sequence shown here is derived from an EMBL/GenBank/DDBJ whole genome shotgun (WGS) entry which is preliminary data.</text>
</comment>
<dbReference type="Pfam" id="PF13628">
    <property type="entry name" value="DUF4142"/>
    <property type="match status" value="1"/>
</dbReference>
<evidence type="ECO:0000259" key="3">
    <source>
        <dbReference type="Pfam" id="PF13628"/>
    </source>
</evidence>
<evidence type="ECO:0000256" key="2">
    <source>
        <dbReference type="SAM" id="SignalP"/>
    </source>
</evidence>
<evidence type="ECO:0000256" key="1">
    <source>
        <dbReference type="SAM" id="MobiDB-lite"/>
    </source>
</evidence>
<name>A0A7Y7B292_STRMO</name>
<keyword evidence="5" id="KW-1185">Reference proteome</keyword>
<dbReference type="EMBL" id="JABBXF010000014">
    <property type="protein sequence ID" value="NVK77592.1"/>
    <property type="molecule type" value="Genomic_DNA"/>
</dbReference>
<feature type="compositionally biased region" description="Basic and acidic residues" evidence="1">
    <location>
        <begin position="199"/>
        <end position="228"/>
    </location>
</feature>
<feature type="signal peptide" evidence="2">
    <location>
        <begin position="1"/>
        <end position="26"/>
    </location>
</feature>
<keyword evidence="2" id="KW-0732">Signal</keyword>
<dbReference type="InterPro" id="IPR025419">
    <property type="entry name" value="DUF4142"/>
</dbReference>
<sequence length="228" mass="25310">MRMPHRVTTAIAAIVLAGASAGTALATECPRDEAFLRTFHQANIAQIQASKDAVKHAVYRCTRDAGRMMVMNHEKIDRIIRDIAHRQDVSLSSDIPADQQVVLKTLRANARTKTYDKLWLTAEEAGHMQAMTLLDDEISHGQDAASRDAARDARPVVARHLDVIHKCMKKVDPSKRDAPKKDPAKKGYGKKTTGRKNPAKKDPVKRDAMQKDPAKKIRVKELAPADPK</sequence>
<accession>A0A7Y7B292</accession>
<dbReference type="Proteomes" id="UP000587462">
    <property type="component" value="Unassembled WGS sequence"/>
</dbReference>
<organism evidence="4 5">
    <name type="scientific">Streptomyces morookaense</name>
    <name type="common">Streptoverticillium morookaense</name>
    <dbReference type="NCBI Taxonomy" id="1970"/>
    <lineage>
        <taxon>Bacteria</taxon>
        <taxon>Bacillati</taxon>
        <taxon>Actinomycetota</taxon>
        <taxon>Actinomycetes</taxon>
        <taxon>Kitasatosporales</taxon>
        <taxon>Streptomycetaceae</taxon>
        <taxon>Streptomyces</taxon>
    </lineage>
</organism>
<dbReference type="RefSeq" id="WP_171079384.1">
    <property type="nucleotide sequence ID" value="NZ_BNBU01000001.1"/>
</dbReference>
<feature type="compositionally biased region" description="Basic and acidic residues" evidence="1">
    <location>
        <begin position="167"/>
        <end position="185"/>
    </location>
</feature>